<sequence length="309" mass="35848">MKCVVNSKYKEFEEYVRQLPFSFDTEGEVIYDERNVLKRIRVKDMDWVVKRFKKPNVINRIVYSFFRKSKALRSFVYSEEILRRGFDTPDPVAALEEYTFGLLGYSYYICAHEEGETVRALMKGEVSGNESELRAFAEYTASLHQKGVIHLDYSPGNILISRVNGGYSFSLIDVNRMKFIDGEVDRETAAFNLRRLCISRDVLGYVATCYAAFRGWADASWVKKCEEMSDRFFAGLMYKIAFRNPVGRASARTVFRFKLYRSLRRMLPSASSAARRLFAKESELYNRYFAASDLRAVYKELYARPGSAQ</sequence>
<dbReference type="GO" id="GO:0004672">
    <property type="term" value="F:protein kinase activity"/>
    <property type="evidence" value="ECO:0007669"/>
    <property type="project" value="InterPro"/>
</dbReference>
<dbReference type="SUPFAM" id="SSF56112">
    <property type="entry name" value="Protein kinase-like (PK-like)"/>
    <property type="match status" value="1"/>
</dbReference>
<name>U2CAU4_9BACE</name>
<accession>U2CAU4</accession>
<dbReference type="HOGENOM" id="CLU_079054_0_0_10"/>
<dbReference type="Proteomes" id="UP000016496">
    <property type="component" value="Unassembled WGS sequence"/>
</dbReference>
<evidence type="ECO:0000313" key="1">
    <source>
        <dbReference type="EMBL" id="ERI81645.1"/>
    </source>
</evidence>
<dbReference type="RefSeq" id="WP_021646793.1">
    <property type="nucleotide sequence ID" value="NZ_KE993153.1"/>
</dbReference>
<dbReference type="InterPro" id="IPR011009">
    <property type="entry name" value="Kinase-like_dom_sf"/>
</dbReference>
<dbReference type="InterPro" id="IPR008266">
    <property type="entry name" value="Tyr_kinase_AS"/>
</dbReference>
<dbReference type="PROSITE" id="PS00109">
    <property type="entry name" value="PROTEIN_KINASE_TYR"/>
    <property type="match status" value="1"/>
</dbReference>
<evidence type="ECO:0008006" key="3">
    <source>
        <dbReference type="Google" id="ProtNLM"/>
    </source>
</evidence>
<dbReference type="EMBL" id="AWSV01000155">
    <property type="protein sequence ID" value="ERI81645.1"/>
    <property type="molecule type" value="Genomic_DNA"/>
</dbReference>
<evidence type="ECO:0000313" key="2">
    <source>
        <dbReference type="Proteomes" id="UP000016496"/>
    </source>
</evidence>
<dbReference type="PATRIC" id="fig|1321819.3.peg.2803"/>
<comment type="caution">
    <text evidence="1">The sequence shown here is derived from an EMBL/GenBank/DDBJ whole genome shotgun (WGS) entry which is preliminary data.</text>
</comment>
<dbReference type="Gene3D" id="1.10.510.10">
    <property type="entry name" value="Transferase(Phosphotransferase) domain 1"/>
    <property type="match status" value="1"/>
</dbReference>
<reference evidence="1 2" key="1">
    <citation type="submission" date="2013-08" db="EMBL/GenBank/DDBJ databases">
        <authorList>
            <person name="Weinstock G."/>
            <person name="Sodergren E."/>
            <person name="Wylie T."/>
            <person name="Fulton L."/>
            <person name="Fulton R."/>
            <person name="Fronick C."/>
            <person name="O'Laughlin M."/>
            <person name="Godfrey J."/>
            <person name="Miner T."/>
            <person name="Herter B."/>
            <person name="Appelbaum E."/>
            <person name="Cordes M."/>
            <person name="Lek S."/>
            <person name="Wollam A."/>
            <person name="Pepin K.H."/>
            <person name="Palsikar V.B."/>
            <person name="Mitreva M."/>
            <person name="Wilson R.K."/>
        </authorList>
    </citation>
    <scope>NUCLEOTIDE SEQUENCE [LARGE SCALE GENOMIC DNA]</scope>
    <source>
        <strain evidence="1 2">F0041</strain>
    </source>
</reference>
<gene>
    <name evidence="1" type="ORF">HMPREF1981_03034</name>
</gene>
<protein>
    <recommendedName>
        <fullName evidence="3">Protein kinase domain-containing protein</fullName>
    </recommendedName>
</protein>
<organism evidence="1 2">
    <name type="scientific">Bacteroides pyogenes F0041</name>
    <dbReference type="NCBI Taxonomy" id="1321819"/>
    <lineage>
        <taxon>Bacteria</taxon>
        <taxon>Pseudomonadati</taxon>
        <taxon>Bacteroidota</taxon>
        <taxon>Bacteroidia</taxon>
        <taxon>Bacteroidales</taxon>
        <taxon>Bacteroidaceae</taxon>
        <taxon>Bacteroides</taxon>
    </lineage>
</organism>
<proteinExistence type="predicted"/>
<dbReference type="AlphaFoldDB" id="U2CAU4"/>